<protein>
    <submittedName>
        <fullName evidence="2">Uncharacterized protein</fullName>
    </submittedName>
</protein>
<evidence type="ECO:0000313" key="3">
    <source>
        <dbReference type="Proteomes" id="UP001177943"/>
    </source>
</evidence>
<dbReference type="AlphaFoldDB" id="A0AA95I4L3"/>
<dbReference type="EMBL" id="CP126084">
    <property type="protein sequence ID" value="WHX47083.1"/>
    <property type="molecule type" value="Genomic_DNA"/>
</dbReference>
<dbReference type="KEGG" id="pwn:QNH46_12930"/>
<feature type="region of interest" description="Disordered" evidence="1">
    <location>
        <begin position="92"/>
        <end position="137"/>
    </location>
</feature>
<name>A0AA95I4L3_9BACL</name>
<gene>
    <name evidence="2" type="ORF">QNH46_12930</name>
</gene>
<dbReference type="RefSeq" id="WP_283924686.1">
    <property type="nucleotide sequence ID" value="NZ_CP126084.1"/>
</dbReference>
<feature type="compositionally biased region" description="Basic and acidic residues" evidence="1">
    <location>
        <begin position="112"/>
        <end position="122"/>
    </location>
</feature>
<feature type="compositionally biased region" description="Low complexity" evidence="1">
    <location>
        <begin position="123"/>
        <end position="133"/>
    </location>
</feature>
<sequence>MVHSFLIEPDTYTAFSDEAELIDKCKEWGLLSDKAAKIKTFYYKGHGLNEACSIIGYVDHITAVIELANHQKHCIHPSYLKEMQAASYGVKAGDAAEAPDDKGNETVSSKAADAEAEHEAKNEAAAAPAQEKAIPADNTNDKLPAAAEEAPKTSSKKAKKTKLELPEGKVKMVATVKEFTTIPNHFSDNDDEVVIYENTAVVEPEIEIGDAWSSHSATMKKTGLDIGDTITFEAKIVAKKLAKYPVRHKLNNVAKIEKQEA</sequence>
<reference evidence="2" key="1">
    <citation type="submission" date="2023-05" db="EMBL/GenBank/DDBJ databases">
        <title>Comparative genomics of Bacillaceae isolates and their secondary metabolite potential.</title>
        <authorList>
            <person name="Song L."/>
            <person name="Nielsen L.J."/>
            <person name="Mohite O."/>
            <person name="Xu X."/>
            <person name="Weber T."/>
            <person name="Kovacs A.T."/>
        </authorList>
    </citation>
    <scope>NUCLEOTIDE SEQUENCE</scope>
    <source>
        <strain evidence="2">B2_4</strain>
    </source>
</reference>
<accession>A0AA95I4L3</accession>
<evidence type="ECO:0000256" key="1">
    <source>
        <dbReference type="SAM" id="MobiDB-lite"/>
    </source>
</evidence>
<organism evidence="2 3">
    <name type="scientific">Paenibacillus woosongensis</name>
    <dbReference type="NCBI Taxonomy" id="307580"/>
    <lineage>
        <taxon>Bacteria</taxon>
        <taxon>Bacillati</taxon>
        <taxon>Bacillota</taxon>
        <taxon>Bacilli</taxon>
        <taxon>Bacillales</taxon>
        <taxon>Paenibacillaceae</taxon>
        <taxon>Paenibacillus</taxon>
    </lineage>
</organism>
<evidence type="ECO:0000313" key="2">
    <source>
        <dbReference type="EMBL" id="WHX47083.1"/>
    </source>
</evidence>
<proteinExistence type="predicted"/>
<dbReference type="Proteomes" id="UP001177943">
    <property type="component" value="Chromosome"/>
</dbReference>